<gene>
    <name evidence="2" type="ORF">COB20_07450</name>
</gene>
<dbReference type="Proteomes" id="UP000218767">
    <property type="component" value="Unassembled WGS sequence"/>
</dbReference>
<evidence type="ECO:0000313" key="3">
    <source>
        <dbReference type="Proteomes" id="UP000218767"/>
    </source>
</evidence>
<proteinExistence type="predicted"/>
<protein>
    <recommendedName>
        <fullName evidence="1">N-acetyltransferase domain-containing protein</fullName>
    </recommendedName>
</protein>
<dbReference type="InterPro" id="IPR056935">
    <property type="entry name" value="Rv0428c-like_C"/>
</dbReference>
<feature type="domain" description="N-acetyltransferase" evidence="1">
    <location>
        <begin position="121"/>
        <end position="256"/>
    </location>
</feature>
<dbReference type="Gene3D" id="3.40.630.30">
    <property type="match status" value="1"/>
</dbReference>
<dbReference type="AlphaFoldDB" id="A0A2A4X589"/>
<name>A0A2A4X589_9GAMM</name>
<reference evidence="3" key="1">
    <citation type="submission" date="2017-08" db="EMBL/GenBank/DDBJ databases">
        <title>A dynamic microbial community with high functional redundancy inhabits the cold, oxic subseafloor aquifer.</title>
        <authorList>
            <person name="Tully B.J."/>
            <person name="Wheat C.G."/>
            <person name="Glazer B.T."/>
            <person name="Huber J.A."/>
        </authorList>
    </citation>
    <scope>NUCLEOTIDE SEQUENCE [LARGE SCALE GENOMIC DNA]</scope>
</reference>
<sequence length="261" mass="29147">MNVMEIENAARLAWPALEEEELSFGLLRYSRGTDRRSNSLSLYPHAEFETGKLIGAAEKFFAERDAAPIVRIVQPDGVALDSIADIDSALELRGYEKQAPTLSMLLNLEGVLETKEKLENGSIERVDVGSWLQTWYTLTNRNFEKIDVHRALLEASKLSHLFLLKQGFDGAPMSNGMAVYANQAMGLFGISTASGHRKRGHALEIINSLLCWGFAKGARFAYLQVEESNQAAVNLYQKLGFKKSYSYWYRVGKRKGSNSGD</sequence>
<dbReference type="InterPro" id="IPR000182">
    <property type="entry name" value="GNAT_dom"/>
</dbReference>
<accession>A0A2A4X589</accession>
<evidence type="ECO:0000259" key="1">
    <source>
        <dbReference type="PROSITE" id="PS51186"/>
    </source>
</evidence>
<dbReference type="SUPFAM" id="SSF55729">
    <property type="entry name" value="Acyl-CoA N-acyltransferases (Nat)"/>
    <property type="match status" value="1"/>
</dbReference>
<comment type="caution">
    <text evidence="2">The sequence shown here is derived from an EMBL/GenBank/DDBJ whole genome shotgun (WGS) entry which is preliminary data.</text>
</comment>
<organism evidence="2 3">
    <name type="scientific">SAR86 cluster bacterium</name>
    <dbReference type="NCBI Taxonomy" id="2030880"/>
    <lineage>
        <taxon>Bacteria</taxon>
        <taxon>Pseudomonadati</taxon>
        <taxon>Pseudomonadota</taxon>
        <taxon>Gammaproteobacteria</taxon>
        <taxon>SAR86 cluster</taxon>
    </lineage>
</organism>
<dbReference type="InterPro" id="IPR016181">
    <property type="entry name" value="Acyl_CoA_acyltransferase"/>
</dbReference>
<dbReference type="EMBL" id="NVUL01000043">
    <property type="protein sequence ID" value="PCI77740.1"/>
    <property type="molecule type" value="Genomic_DNA"/>
</dbReference>
<dbReference type="PROSITE" id="PS51186">
    <property type="entry name" value="GNAT"/>
    <property type="match status" value="1"/>
</dbReference>
<dbReference type="Pfam" id="PF24553">
    <property type="entry name" value="Rv0428c_C"/>
    <property type="match status" value="1"/>
</dbReference>
<dbReference type="GO" id="GO:0016747">
    <property type="term" value="F:acyltransferase activity, transferring groups other than amino-acyl groups"/>
    <property type="evidence" value="ECO:0007669"/>
    <property type="project" value="InterPro"/>
</dbReference>
<evidence type="ECO:0000313" key="2">
    <source>
        <dbReference type="EMBL" id="PCI77740.1"/>
    </source>
</evidence>